<evidence type="ECO:0000313" key="4">
    <source>
        <dbReference type="EMBL" id="KAK0398164.1"/>
    </source>
</evidence>
<dbReference type="PANTHER" id="PTHR45688:SF13">
    <property type="entry name" value="ALANINE--GLYOXYLATE AMINOTRANSFERASE 2-LIKE"/>
    <property type="match status" value="1"/>
</dbReference>
<protein>
    <submittedName>
        <fullName evidence="4">Uncharacterized protein</fullName>
    </submittedName>
</protein>
<dbReference type="InterPro" id="IPR015424">
    <property type="entry name" value="PyrdxlP-dep_Trfase"/>
</dbReference>
<dbReference type="EMBL" id="JAUCMV010000005">
    <property type="protein sequence ID" value="KAK0398164.1"/>
    <property type="molecule type" value="Genomic_DNA"/>
</dbReference>
<dbReference type="PANTHER" id="PTHR45688">
    <property type="match status" value="1"/>
</dbReference>
<dbReference type="InterPro" id="IPR015421">
    <property type="entry name" value="PyrdxlP-dep_Trfase_major"/>
</dbReference>
<keyword evidence="2" id="KW-0663">Pyridoxal phosphate</keyword>
<dbReference type="InterPro" id="IPR015422">
    <property type="entry name" value="PyrdxlP-dep_Trfase_small"/>
</dbReference>
<reference evidence="4" key="1">
    <citation type="submission" date="2023-06" db="EMBL/GenBank/DDBJ databases">
        <title>Genomic analysis of the entomopathogenic nematode Steinernema hermaphroditum.</title>
        <authorList>
            <person name="Schwarz E.M."/>
            <person name="Heppert J.K."/>
            <person name="Baniya A."/>
            <person name="Schwartz H.T."/>
            <person name="Tan C.-H."/>
            <person name="Antoshechkin I."/>
            <person name="Sternberg P.W."/>
            <person name="Goodrich-Blair H."/>
            <person name="Dillman A.R."/>
        </authorList>
    </citation>
    <scope>NUCLEOTIDE SEQUENCE</scope>
    <source>
        <strain evidence="4">PS9179</strain>
        <tissue evidence="4">Whole animal</tissue>
    </source>
</reference>
<dbReference type="Gene3D" id="3.40.640.10">
    <property type="entry name" value="Type I PLP-dependent aspartate aminotransferase-like (Major domain)"/>
    <property type="match status" value="1"/>
</dbReference>
<organism evidence="4 5">
    <name type="scientific">Steinernema hermaphroditum</name>
    <dbReference type="NCBI Taxonomy" id="289476"/>
    <lineage>
        <taxon>Eukaryota</taxon>
        <taxon>Metazoa</taxon>
        <taxon>Ecdysozoa</taxon>
        <taxon>Nematoda</taxon>
        <taxon>Chromadorea</taxon>
        <taxon>Rhabditida</taxon>
        <taxon>Tylenchina</taxon>
        <taxon>Panagrolaimomorpha</taxon>
        <taxon>Strongyloidoidea</taxon>
        <taxon>Steinernematidae</taxon>
        <taxon>Steinernema</taxon>
    </lineage>
</organism>
<sequence length="889" mass="100622">MPRSTTPIDFSTYYKNAYSGEMVERPVQKKHNQELSLPEGSFEKSTTSMETFKEWDRDRLEKVNMRKPQQELELSKGVFSKVTTSSECFKHWSDDELVRVKPQKPKQEIEVPQGVFSKSTTNLDYFKEWKDDEERRIKPKKPKEEMELPQGAFSNSTTSLECFKEWDDDQIQRRRPKKPKEQLEKPSGTMSSKSAYLSQFQEVDEFERPPKYRPSDQLQWESIKPDFSTINQMAFTGGKGSAYRIRRPESQIKKSTEAFQAKSSHSEEFGEKLIERVVPIQPPAATFSLSSSKVDEPHDFGYGENAGGAFPTSDALFGQIHRISAKSKIKERNKICFATVVTISLFNRRCVAYGSDVTYQTSLDQQENHQRQQVGQHHLDMQRFVNARSPGFVGVSTATADRRHFRDATAFPGTVTAMDVIVQILGYFNSSSIKDIKASPVAKVDKDELIEKRNKMIGSTCEIFYKDDPFVVTRGEMQYLYDDRNRKFIDCISNVQHVGHSHPTVVSTIYEQLSRSTCNVRFMSDKLTECAEALLKTLPPEIDTILFCNSGSEANDLALRLARDYTKHYDAIVLENAYHGHLTSTMEMSPYKFDHGCSIEQPAWVHVAPTPDTYRGKYRIGDNEKTEELAREYGKKYSSDVYKILEDVKANGRGCAAYISEALQSCGGQIIPPQEYFADVAKYMHAHGGIVIIDEVQTGFGRVGSSFWAHQMHEGFVPDIVTMGKPMGNGFPVAAVATRKEIADSLGGKVGYFNTYGGNPVACAAVLGVLKAIEEDNLLEHSKKMGDLFDAELHKLYEKHECIGDVRGVGMFWGIDLVKDRETREPDQKLALALIMKLRKEYGVLLNADGPHTNILKYKPPLQFNETDLLVTVEALDSALTELIAQRRV</sequence>
<dbReference type="Pfam" id="PF00202">
    <property type="entry name" value="Aminotran_3"/>
    <property type="match status" value="1"/>
</dbReference>
<evidence type="ECO:0000256" key="1">
    <source>
        <dbReference type="ARBA" id="ARBA00008954"/>
    </source>
</evidence>
<comment type="similarity">
    <text evidence="1">Belongs to the class-III pyridoxal-phosphate-dependent aminotransferase family.</text>
</comment>
<gene>
    <name evidence="4" type="ORF">QR680_002454</name>
</gene>
<dbReference type="Proteomes" id="UP001175271">
    <property type="component" value="Unassembled WGS sequence"/>
</dbReference>
<accession>A0AA39LID4</accession>
<feature type="region of interest" description="Disordered" evidence="3">
    <location>
        <begin position="129"/>
        <end position="196"/>
    </location>
</feature>
<dbReference type="CDD" id="cd00610">
    <property type="entry name" value="OAT_like"/>
    <property type="match status" value="1"/>
</dbReference>
<dbReference type="SUPFAM" id="SSF53383">
    <property type="entry name" value="PLP-dependent transferases"/>
    <property type="match status" value="1"/>
</dbReference>
<proteinExistence type="inferred from homology"/>
<dbReference type="Gene3D" id="3.90.1150.10">
    <property type="entry name" value="Aspartate Aminotransferase, domain 1"/>
    <property type="match status" value="1"/>
</dbReference>
<evidence type="ECO:0000256" key="3">
    <source>
        <dbReference type="SAM" id="MobiDB-lite"/>
    </source>
</evidence>
<dbReference type="GO" id="GO:0008483">
    <property type="term" value="F:transaminase activity"/>
    <property type="evidence" value="ECO:0007669"/>
    <property type="project" value="InterPro"/>
</dbReference>
<evidence type="ECO:0000313" key="5">
    <source>
        <dbReference type="Proteomes" id="UP001175271"/>
    </source>
</evidence>
<dbReference type="PROSITE" id="PS00600">
    <property type="entry name" value="AA_TRANSFER_CLASS_3"/>
    <property type="match status" value="1"/>
</dbReference>
<comment type="caution">
    <text evidence="4">The sequence shown here is derived from an EMBL/GenBank/DDBJ whole genome shotgun (WGS) entry which is preliminary data.</text>
</comment>
<feature type="region of interest" description="Disordered" evidence="3">
    <location>
        <begin position="26"/>
        <end position="50"/>
    </location>
</feature>
<dbReference type="InterPro" id="IPR005814">
    <property type="entry name" value="Aminotrans_3"/>
</dbReference>
<evidence type="ECO:0000256" key="2">
    <source>
        <dbReference type="ARBA" id="ARBA00022898"/>
    </source>
</evidence>
<dbReference type="GO" id="GO:0030170">
    <property type="term" value="F:pyridoxal phosphate binding"/>
    <property type="evidence" value="ECO:0007669"/>
    <property type="project" value="InterPro"/>
</dbReference>
<dbReference type="InterPro" id="IPR049704">
    <property type="entry name" value="Aminotrans_3_PPA_site"/>
</dbReference>
<dbReference type="AlphaFoldDB" id="A0AA39LID4"/>
<feature type="compositionally biased region" description="Basic and acidic residues" evidence="3">
    <location>
        <begin position="129"/>
        <end position="146"/>
    </location>
</feature>
<keyword evidence="5" id="KW-1185">Reference proteome</keyword>
<dbReference type="GO" id="GO:0005739">
    <property type="term" value="C:mitochondrion"/>
    <property type="evidence" value="ECO:0007669"/>
    <property type="project" value="TreeGrafter"/>
</dbReference>
<name>A0AA39LID4_9BILA</name>